<protein>
    <submittedName>
        <fullName evidence="1">Uncharacterized protein</fullName>
    </submittedName>
</protein>
<evidence type="ECO:0000313" key="1">
    <source>
        <dbReference type="EMBL" id="NYD25104.1"/>
    </source>
</evidence>
<reference evidence="1 2" key="1">
    <citation type="submission" date="2020-07" db="EMBL/GenBank/DDBJ databases">
        <title>Sequencing the genomes of 1000 actinobacteria strains.</title>
        <authorList>
            <person name="Klenk H.-P."/>
        </authorList>
    </citation>
    <scope>NUCLEOTIDE SEQUENCE [LARGE SCALE GENOMIC DNA]</scope>
    <source>
        <strain evidence="1 2">DSM 7487</strain>
    </source>
</reference>
<dbReference type="RefSeq" id="WP_179757288.1">
    <property type="nucleotide sequence ID" value="NZ_BAAAGN010000027.1"/>
</dbReference>
<keyword evidence="2" id="KW-1185">Reference proteome</keyword>
<gene>
    <name evidence="1" type="ORF">BJ968_004713</name>
</gene>
<dbReference type="AlphaFoldDB" id="A0A7Y9J3C8"/>
<dbReference type="EMBL" id="JACCBB010000002">
    <property type="protein sequence ID" value="NYD25104.1"/>
    <property type="molecule type" value="Genomic_DNA"/>
</dbReference>
<accession>A0A7Y9J3C8</accession>
<sequence>MLTSRTSLDVPASWSRPSAGLLFAHRTRISTRRSRRALGCFTQALLLLRFMGQRVTVADLAHDDSVNVKTAYRYLQEALQLT</sequence>
<proteinExistence type="predicted"/>
<comment type="caution">
    <text evidence="1">The sequence shown here is derived from an EMBL/GenBank/DDBJ whole genome shotgun (WGS) entry which is preliminary data.</text>
</comment>
<dbReference type="Proteomes" id="UP000521922">
    <property type="component" value="Unassembled WGS sequence"/>
</dbReference>
<organism evidence="1 2">
    <name type="scientific">Kineococcus aurantiacus</name>
    <dbReference type="NCBI Taxonomy" id="37633"/>
    <lineage>
        <taxon>Bacteria</taxon>
        <taxon>Bacillati</taxon>
        <taxon>Actinomycetota</taxon>
        <taxon>Actinomycetes</taxon>
        <taxon>Kineosporiales</taxon>
        <taxon>Kineosporiaceae</taxon>
        <taxon>Kineococcus</taxon>
    </lineage>
</organism>
<evidence type="ECO:0000313" key="2">
    <source>
        <dbReference type="Proteomes" id="UP000521922"/>
    </source>
</evidence>
<name>A0A7Y9J3C8_9ACTN</name>